<gene>
    <name evidence="6" type="ORF">WM40_18970</name>
</gene>
<dbReference type="InterPro" id="IPR036388">
    <property type="entry name" value="WH-like_DNA-bd_sf"/>
</dbReference>
<dbReference type="Gene3D" id="3.40.190.290">
    <property type="match status" value="1"/>
</dbReference>
<dbReference type="InterPro" id="IPR005119">
    <property type="entry name" value="LysR_subst-bd"/>
</dbReference>
<evidence type="ECO:0000313" key="7">
    <source>
        <dbReference type="Proteomes" id="UP000033618"/>
    </source>
</evidence>
<dbReference type="RefSeq" id="WP_024904332.1">
    <property type="nucleotide sequence ID" value="NZ_CADFGU010000003.1"/>
</dbReference>
<dbReference type="PANTHER" id="PTHR30419:SF8">
    <property type="entry name" value="NITROGEN ASSIMILATION TRANSCRIPTIONAL ACTIVATOR-RELATED"/>
    <property type="match status" value="1"/>
</dbReference>
<dbReference type="AlphaFoldDB" id="A0A0F5JWM6"/>
<organism evidence="6 7">
    <name type="scientific">Robbsia andropogonis</name>
    <dbReference type="NCBI Taxonomy" id="28092"/>
    <lineage>
        <taxon>Bacteria</taxon>
        <taxon>Pseudomonadati</taxon>
        <taxon>Pseudomonadota</taxon>
        <taxon>Betaproteobacteria</taxon>
        <taxon>Burkholderiales</taxon>
        <taxon>Burkholderiaceae</taxon>
        <taxon>Robbsia</taxon>
    </lineage>
</organism>
<keyword evidence="2" id="KW-0805">Transcription regulation</keyword>
<dbReference type="STRING" id="28092.WM40_18970"/>
<sequence>MSDWPSDTRVEKLSTRGMHYLHTIERHGGIRAAADALGINPSAISRKIAQMETAFDVVLLQRRGRGVVVSDVGMSVIEYFRDRQRRENGIVMQLEAYRGLRQGRVTIAVGEGFVENLLAGALSRFSGEYPDIVVDLRAGATAQVLAMVRDDVADLGLCAGASREPAIRARAFKGAPICALVSPDHDLAKQEVPLRVADLAAHRLIFMPEHFAIQQYVDAMARAEGMTLSAAVRCDLFSAAQAIAAAGLGVAFMSRQTARLYVNAGLLVALDIDHPIARDFSRQLVRRVGRRASPAAAYLWRQLGEALLGGAVGI</sequence>
<dbReference type="InterPro" id="IPR050950">
    <property type="entry name" value="HTH-type_LysR_regulators"/>
</dbReference>
<evidence type="ECO:0000256" key="3">
    <source>
        <dbReference type="ARBA" id="ARBA00023125"/>
    </source>
</evidence>
<keyword evidence="4" id="KW-0804">Transcription</keyword>
<dbReference type="GO" id="GO:0003677">
    <property type="term" value="F:DNA binding"/>
    <property type="evidence" value="ECO:0007669"/>
    <property type="project" value="UniProtKB-KW"/>
</dbReference>
<dbReference type="GO" id="GO:0003700">
    <property type="term" value="F:DNA-binding transcription factor activity"/>
    <property type="evidence" value="ECO:0007669"/>
    <property type="project" value="InterPro"/>
</dbReference>
<feature type="domain" description="HTH lysR-type" evidence="5">
    <location>
        <begin position="13"/>
        <end position="70"/>
    </location>
</feature>
<dbReference type="PROSITE" id="PS50931">
    <property type="entry name" value="HTH_LYSR"/>
    <property type="match status" value="1"/>
</dbReference>
<dbReference type="EMBL" id="LAQU01000024">
    <property type="protein sequence ID" value="KKB62110.1"/>
    <property type="molecule type" value="Genomic_DNA"/>
</dbReference>
<evidence type="ECO:0000256" key="4">
    <source>
        <dbReference type="ARBA" id="ARBA00023163"/>
    </source>
</evidence>
<dbReference type="SUPFAM" id="SSF46785">
    <property type="entry name" value="Winged helix' DNA-binding domain"/>
    <property type="match status" value="1"/>
</dbReference>
<reference evidence="6 7" key="1">
    <citation type="submission" date="2015-03" db="EMBL/GenBank/DDBJ databases">
        <title>Draft Genome Sequence of Burkholderia andropogonis type strain ICMP2807, isolated from Sorghum bicolor.</title>
        <authorList>
            <person name="Lopes-Santos L."/>
            <person name="Castro D.B."/>
            <person name="Ottoboni L.M."/>
            <person name="Park D."/>
            <person name="Weirc B.S."/>
            <person name="Destefano S.A."/>
        </authorList>
    </citation>
    <scope>NUCLEOTIDE SEQUENCE [LARGE SCALE GENOMIC DNA]</scope>
    <source>
        <strain evidence="6 7">ICMP2807</strain>
    </source>
</reference>
<keyword evidence="7" id="KW-1185">Reference proteome</keyword>
<name>A0A0F5JWM6_9BURK</name>
<dbReference type="Pfam" id="PF03466">
    <property type="entry name" value="LysR_substrate"/>
    <property type="match status" value="1"/>
</dbReference>
<dbReference type="Proteomes" id="UP000033618">
    <property type="component" value="Unassembled WGS sequence"/>
</dbReference>
<keyword evidence="3" id="KW-0238">DNA-binding</keyword>
<dbReference type="SUPFAM" id="SSF53850">
    <property type="entry name" value="Periplasmic binding protein-like II"/>
    <property type="match status" value="1"/>
</dbReference>
<evidence type="ECO:0000256" key="2">
    <source>
        <dbReference type="ARBA" id="ARBA00023015"/>
    </source>
</evidence>
<comment type="caution">
    <text evidence="6">The sequence shown here is derived from an EMBL/GenBank/DDBJ whole genome shotgun (WGS) entry which is preliminary data.</text>
</comment>
<dbReference type="GO" id="GO:0005829">
    <property type="term" value="C:cytosol"/>
    <property type="evidence" value="ECO:0007669"/>
    <property type="project" value="TreeGrafter"/>
</dbReference>
<dbReference type="OrthoDB" id="8594260at2"/>
<comment type="similarity">
    <text evidence="1">Belongs to the LysR transcriptional regulatory family.</text>
</comment>
<evidence type="ECO:0000259" key="5">
    <source>
        <dbReference type="PROSITE" id="PS50931"/>
    </source>
</evidence>
<dbReference type="InterPro" id="IPR036390">
    <property type="entry name" value="WH_DNA-bd_sf"/>
</dbReference>
<evidence type="ECO:0000256" key="1">
    <source>
        <dbReference type="ARBA" id="ARBA00009437"/>
    </source>
</evidence>
<dbReference type="PATRIC" id="fig|28092.6.peg.4453"/>
<dbReference type="Gene3D" id="1.10.10.10">
    <property type="entry name" value="Winged helix-like DNA-binding domain superfamily/Winged helix DNA-binding domain"/>
    <property type="match status" value="1"/>
</dbReference>
<protein>
    <submittedName>
        <fullName evidence="6">LysR family transcriptional regulator</fullName>
    </submittedName>
</protein>
<evidence type="ECO:0000313" key="6">
    <source>
        <dbReference type="EMBL" id="KKB62110.1"/>
    </source>
</evidence>
<dbReference type="InterPro" id="IPR000847">
    <property type="entry name" value="LysR_HTH_N"/>
</dbReference>
<proteinExistence type="inferred from homology"/>
<dbReference type="Pfam" id="PF00126">
    <property type="entry name" value="HTH_1"/>
    <property type="match status" value="1"/>
</dbReference>
<dbReference type="PANTHER" id="PTHR30419">
    <property type="entry name" value="HTH-TYPE TRANSCRIPTIONAL REGULATOR YBHD"/>
    <property type="match status" value="1"/>
</dbReference>
<accession>A0A0F5JWM6</accession>